<evidence type="ECO:0000256" key="9">
    <source>
        <dbReference type="ARBA" id="ARBA00023010"/>
    </source>
</evidence>
<dbReference type="GO" id="GO:0065002">
    <property type="term" value="P:intracellular protein transmembrane transport"/>
    <property type="evidence" value="ECO:0007669"/>
    <property type="project" value="TreeGrafter"/>
</dbReference>
<comment type="caution">
    <text evidence="12">Lacks conserved residue(s) required for the propagation of feature annotation.</text>
</comment>
<protein>
    <recommendedName>
        <fullName evidence="3 12">Protein-export membrane protein SecG</fullName>
    </recommendedName>
</protein>
<evidence type="ECO:0000256" key="1">
    <source>
        <dbReference type="ARBA" id="ARBA00004651"/>
    </source>
</evidence>
<feature type="transmembrane region" description="Helical" evidence="12">
    <location>
        <begin position="51"/>
        <end position="72"/>
    </location>
</feature>
<keyword evidence="7 12" id="KW-0653">Protein transport</keyword>
<evidence type="ECO:0000256" key="13">
    <source>
        <dbReference type="SAM" id="MobiDB-lite"/>
    </source>
</evidence>
<dbReference type="GO" id="GO:0009306">
    <property type="term" value="P:protein secretion"/>
    <property type="evidence" value="ECO:0007669"/>
    <property type="project" value="UniProtKB-UniRule"/>
</dbReference>
<dbReference type="GO" id="GO:0043952">
    <property type="term" value="P:protein transport by the Sec complex"/>
    <property type="evidence" value="ECO:0007669"/>
    <property type="project" value="TreeGrafter"/>
</dbReference>
<gene>
    <name evidence="14" type="primary">secG</name>
    <name evidence="14" type="ORF">PSA7680_00522</name>
</gene>
<evidence type="ECO:0000313" key="15">
    <source>
        <dbReference type="Proteomes" id="UP000193409"/>
    </source>
</evidence>
<name>A0A1Y5RGM0_9RHOB</name>
<keyword evidence="10 12" id="KW-0472">Membrane</keyword>
<keyword evidence="4 12" id="KW-0813">Transport</keyword>
<dbReference type="GO" id="GO:0005886">
    <property type="term" value="C:plasma membrane"/>
    <property type="evidence" value="ECO:0007669"/>
    <property type="project" value="UniProtKB-SubCell"/>
</dbReference>
<dbReference type="PRINTS" id="PR01651">
    <property type="entry name" value="SECGEXPORT"/>
</dbReference>
<keyword evidence="6 12" id="KW-0812">Transmembrane</keyword>
<evidence type="ECO:0000256" key="8">
    <source>
        <dbReference type="ARBA" id="ARBA00022989"/>
    </source>
</evidence>
<dbReference type="RefSeq" id="WP_085867084.1">
    <property type="nucleotide sequence ID" value="NZ_FWFQ01000002.1"/>
</dbReference>
<dbReference type="PANTHER" id="PTHR34182:SF1">
    <property type="entry name" value="PROTEIN-EXPORT MEMBRANE PROTEIN SECG"/>
    <property type="match status" value="1"/>
</dbReference>
<evidence type="ECO:0000313" key="14">
    <source>
        <dbReference type="EMBL" id="SLN16961.1"/>
    </source>
</evidence>
<evidence type="ECO:0000256" key="3">
    <source>
        <dbReference type="ARBA" id="ARBA00017876"/>
    </source>
</evidence>
<evidence type="ECO:0000256" key="7">
    <source>
        <dbReference type="ARBA" id="ARBA00022927"/>
    </source>
</evidence>
<keyword evidence="8 12" id="KW-1133">Transmembrane helix</keyword>
<evidence type="ECO:0000256" key="6">
    <source>
        <dbReference type="ARBA" id="ARBA00022692"/>
    </source>
</evidence>
<dbReference type="InterPro" id="IPR004692">
    <property type="entry name" value="SecG"/>
</dbReference>
<dbReference type="Proteomes" id="UP000193409">
    <property type="component" value="Unassembled WGS sequence"/>
</dbReference>
<feature type="compositionally biased region" description="Low complexity" evidence="13">
    <location>
        <begin position="86"/>
        <end position="119"/>
    </location>
</feature>
<dbReference type="GO" id="GO:0015450">
    <property type="term" value="F:protein-transporting ATPase activity"/>
    <property type="evidence" value="ECO:0007669"/>
    <property type="project" value="UniProtKB-UniRule"/>
</dbReference>
<keyword evidence="9 12" id="KW-0811">Translocation</keyword>
<evidence type="ECO:0000256" key="2">
    <source>
        <dbReference type="ARBA" id="ARBA00008445"/>
    </source>
</evidence>
<accession>A0A1Y5RGM0</accession>
<feature type="region of interest" description="Disordered" evidence="13">
    <location>
        <begin position="80"/>
        <end position="119"/>
    </location>
</feature>
<evidence type="ECO:0000256" key="4">
    <source>
        <dbReference type="ARBA" id="ARBA00022448"/>
    </source>
</evidence>
<comment type="function">
    <text evidence="11 12">Involved in protein export. Participates in an early event of protein translocation.</text>
</comment>
<dbReference type="Pfam" id="PF03840">
    <property type="entry name" value="SecG"/>
    <property type="match status" value="1"/>
</dbReference>
<dbReference type="PANTHER" id="PTHR34182">
    <property type="entry name" value="PROTEIN-EXPORT MEMBRANE PROTEIN SECG"/>
    <property type="match status" value="1"/>
</dbReference>
<dbReference type="AlphaFoldDB" id="A0A1Y5RGM0"/>
<sequence>MENVVLVIHLILALCLIGAVLLQRSEGGGLGMGGGGGGVMSGRAAATAMGKVTWALAIAFIGTSIALTIIAARNSADSSVLDRIGTTPPAAEESAPALPPASDLLPPTAEEAPATPRAD</sequence>
<comment type="similarity">
    <text evidence="2 12">Belongs to the SecG family.</text>
</comment>
<organism evidence="14 15">
    <name type="scientific">Pseudoruegeria aquimaris</name>
    <dbReference type="NCBI Taxonomy" id="393663"/>
    <lineage>
        <taxon>Bacteria</taxon>
        <taxon>Pseudomonadati</taxon>
        <taxon>Pseudomonadota</taxon>
        <taxon>Alphaproteobacteria</taxon>
        <taxon>Rhodobacterales</taxon>
        <taxon>Roseobacteraceae</taxon>
        <taxon>Pseudoruegeria</taxon>
    </lineage>
</organism>
<proteinExistence type="inferred from homology"/>
<evidence type="ECO:0000256" key="5">
    <source>
        <dbReference type="ARBA" id="ARBA00022475"/>
    </source>
</evidence>
<reference evidence="14 15" key="1">
    <citation type="submission" date="2017-03" db="EMBL/GenBank/DDBJ databases">
        <authorList>
            <person name="Afonso C.L."/>
            <person name="Miller P.J."/>
            <person name="Scott M.A."/>
            <person name="Spackman E."/>
            <person name="Goraichik I."/>
            <person name="Dimitrov K.M."/>
            <person name="Suarez D.L."/>
            <person name="Swayne D.E."/>
        </authorList>
    </citation>
    <scope>NUCLEOTIDE SEQUENCE [LARGE SCALE GENOMIC DNA]</scope>
    <source>
        <strain evidence="14 15">CECT 7680</strain>
    </source>
</reference>
<keyword evidence="5 12" id="KW-1003">Cell membrane</keyword>
<dbReference type="OrthoDB" id="7691811at2"/>
<evidence type="ECO:0000256" key="11">
    <source>
        <dbReference type="ARBA" id="ARBA00025182"/>
    </source>
</evidence>
<comment type="subcellular location">
    <subcellularLocation>
        <location evidence="1 12">Cell membrane</location>
        <topology evidence="1 12">Multi-pass membrane protein</topology>
    </subcellularLocation>
</comment>
<dbReference type="EMBL" id="FWFQ01000002">
    <property type="protein sequence ID" value="SLN16961.1"/>
    <property type="molecule type" value="Genomic_DNA"/>
</dbReference>
<dbReference type="NCBIfam" id="TIGR00810">
    <property type="entry name" value="secG"/>
    <property type="match status" value="1"/>
</dbReference>
<evidence type="ECO:0000256" key="10">
    <source>
        <dbReference type="ARBA" id="ARBA00023136"/>
    </source>
</evidence>
<evidence type="ECO:0000256" key="12">
    <source>
        <dbReference type="RuleBase" id="RU365087"/>
    </source>
</evidence>
<keyword evidence="15" id="KW-1185">Reference proteome</keyword>